<dbReference type="PANTHER" id="PTHR44874">
    <property type="entry name" value="TETRATRICOPEPTIDE REPEAT PROTEIN 34"/>
    <property type="match status" value="1"/>
</dbReference>
<sequence>MEMGFLHIPITWAGGGTVKRGSPLSRSPHRDARGVHQLATLLMELDAEDEASRLLAADALYRLGRLEEAHKALLVALSRRPQAAPVLARLGLLQLRRGFFYDANQVRRPEGSQGTGRNRPSWEEGRGLWPWLWSRWTALSPSSAPQSPGFGAGDAFTPGLHLLQALASLTFGLLIWVLSHGMSGNLAGAGPRGHQLPAIRSCSVLRASTVVTKQEARNPPQAELLPSLPH</sequence>
<evidence type="ECO:0000313" key="1">
    <source>
        <dbReference type="EMBL" id="KAK2105694.1"/>
    </source>
</evidence>
<organism evidence="1 2">
    <name type="scientific">Saguinus oedipus</name>
    <name type="common">Cotton-top tamarin</name>
    <name type="synonym">Oedipomidas oedipus</name>
    <dbReference type="NCBI Taxonomy" id="9490"/>
    <lineage>
        <taxon>Eukaryota</taxon>
        <taxon>Metazoa</taxon>
        <taxon>Chordata</taxon>
        <taxon>Craniata</taxon>
        <taxon>Vertebrata</taxon>
        <taxon>Euteleostomi</taxon>
        <taxon>Mammalia</taxon>
        <taxon>Eutheria</taxon>
        <taxon>Euarchontoglires</taxon>
        <taxon>Primates</taxon>
        <taxon>Haplorrhini</taxon>
        <taxon>Platyrrhini</taxon>
        <taxon>Cebidae</taxon>
        <taxon>Callitrichinae</taxon>
        <taxon>Saguinus</taxon>
    </lineage>
</organism>
<keyword evidence="2" id="KW-1185">Reference proteome</keyword>
<name>A0ABQ9V8K5_SAGOE</name>
<dbReference type="EMBL" id="JASSZA010000007">
    <property type="protein sequence ID" value="KAK2105694.1"/>
    <property type="molecule type" value="Genomic_DNA"/>
</dbReference>
<reference evidence="1 2" key="1">
    <citation type="submission" date="2023-05" db="EMBL/GenBank/DDBJ databases">
        <title>B98-5 Cell Line De Novo Hybrid Assembly: An Optical Mapping Approach.</title>
        <authorList>
            <person name="Kananen K."/>
            <person name="Auerbach J.A."/>
            <person name="Kautto E."/>
            <person name="Blachly J.S."/>
        </authorList>
    </citation>
    <scope>NUCLEOTIDE SEQUENCE [LARGE SCALE GENOMIC DNA]</scope>
    <source>
        <strain evidence="1">B95-8</strain>
        <tissue evidence="1">Cell line</tissue>
    </source>
</reference>
<dbReference type="InterPro" id="IPR011990">
    <property type="entry name" value="TPR-like_helical_dom_sf"/>
</dbReference>
<dbReference type="PANTHER" id="PTHR44874:SF1">
    <property type="entry name" value="TETRATRICOPEPTIDE REPEAT PROTEIN 34"/>
    <property type="match status" value="1"/>
</dbReference>
<evidence type="ECO:0000313" key="2">
    <source>
        <dbReference type="Proteomes" id="UP001266305"/>
    </source>
</evidence>
<proteinExistence type="predicted"/>
<comment type="caution">
    <text evidence="1">The sequence shown here is derived from an EMBL/GenBank/DDBJ whole genome shotgun (WGS) entry which is preliminary data.</text>
</comment>
<accession>A0ABQ9V8K5</accession>
<dbReference type="SUPFAM" id="SSF48452">
    <property type="entry name" value="TPR-like"/>
    <property type="match status" value="1"/>
</dbReference>
<dbReference type="Proteomes" id="UP001266305">
    <property type="component" value="Unassembled WGS sequence"/>
</dbReference>
<protein>
    <submittedName>
        <fullName evidence="1">Uncharacterized protein</fullName>
    </submittedName>
</protein>
<gene>
    <name evidence="1" type="ORF">P7K49_015208</name>
</gene>
<dbReference type="InterPro" id="IPR042161">
    <property type="entry name" value="TTC34"/>
</dbReference>
<dbReference type="Gene3D" id="1.25.40.10">
    <property type="entry name" value="Tetratricopeptide repeat domain"/>
    <property type="match status" value="1"/>
</dbReference>